<comment type="subcellular location">
    <subcellularLocation>
        <location evidence="1">Membrane</location>
        <topology evidence="1">Single-pass membrane protein</topology>
    </subcellularLocation>
</comment>
<keyword evidence="5" id="KW-0472">Membrane</keyword>
<organism evidence="6 7">
    <name type="scientific">Mucuna pruriens</name>
    <name type="common">Velvet bean</name>
    <name type="synonym">Dolichos pruriens</name>
    <dbReference type="NCBI Taxonomy" id="157652"/>
    <lineage>
        <taxon>Eukaryota</taxon>
        <taxon>Viridiplantae</taxon>
        <taxon>Streptophyta</taxon>
        <taxon>Embryophyta</taxon>
        <taxon>Tracheophyta</taxon>
        <taxon>Spermatophyta</taxon>
        <taxon>Magnoliopsida</taxon>
        <taxon>eudicotyledons</taxon>
        <taxon>Gunneridae</taxon>
        <taxon>Pentapetalae</taxon>
        <taxon>rosids</taxon>
        <taxon>fabids</taxon>
        <taxon>Fabales</taxon>
        <taxon>Fabaceae</taxon>
        <taxon>Papilionoideae</taxon>
        <taxon>50 kb inversion clade</taxon>
        <taxon>NPAAA clade</taxon>
        <taxon>indigoferoid/millettioid clade</taxon>
        <taxon>Phaseoleae</taxon>
        <taxon>Mucuna</taxon>
    </lineage>
</organism>
<comment type="caution">
    <text evidence="6">The sequence shown here is derived from an EMBL/GenBank/DDBJ whole genome shotgun (WGS) entry which is preliminary data.</text>
</comment>
<name>A0A371GNS5_MUCPR</name>
<dbReference type="AlphaFoldDB" id="A0A371GNS5"/>
<keyword evidence="3" id="KW-0812">Transmembrane</keyword>
<dbReference type="GO" id="GO:0009707">
    <property type="term" value="C:chloroplast outer membrane"/>
    <property type="evidence" value="ECO:0007669"/>
    <property type="project" value="TreeGrafter"/>
</dbReference>
<evidence type="ECO:0000256" key="4">
    <source>
        <dbReference type="ARBA" id="ARBA00022989"/>
    </source>
</evidence>
<dbReference type="PANTHER" id="PTHR47283:SF1">
    <property type="entry name" value="ENT-KAURENE OXIDASE, CHLOROPLASTIC"/>
    <property type="match status" value="1"/>
</dbReference>
<dbReference type="GO" id="GO:0009686">
    <property type="term" value="P:gibberellin biosynthetic process"/>
    <property type="evidence" value="ECO:0007669"/>
    <property type="project" value="InterPro"/>
</dbReference>
<dbReference type="STRING" id="157652.A0A371GNS5"/>
<dbReference type="GO" id="GO:0005783">
    <property type="term" value="C:endoplasmic reticulum"/>
    <property type="evidence" value="ECO:0007669"/>
    <property type="project" value="TreeGrafter"/>
</dbReference>
<evidence type="ECO:0000256" key="2">
    <source>
        <dbReference type="ARBA" id="ARBA00010617"/>
    </source>
</evidence>
<reference evidence="6" key="1">
    <citation type="submission" date="2018-05" db="EMBL/GenBank/DDBJ databases">
        <title>Draft genome of Mucuna pruriens seed.</title>
        <authorList>
            <person name="Nnadi N.E."/>
            <person name="Vos R."/>
            <person name="Hasami M.H."/>
            <person name="Devisetty U.K."/>
            <person name="Aguiy J.C."/>
        </authorList>
    </citation>
    <scope>NUCLEOTIDE SEQUENCE [LARGE SCALE GENOMIC DNA]</scope>
    <source>
        <strain evidence="6">JCA_2017</strain>
    </source>
</reference>
<evidence type="ECO:0000313" key="7">
    <source>
        <dbReference type="Proteomes" id="UP000257109"/>
    </source>
</evidence>
<evidence type="ECO:0000256" key="5">
    <source>
        <dbReference type="ARBA" id="ARBA00023136"/>
    </source>
</evidence>
<dbReference type="EMBL" id="QJKJ01004925">
    <property type="protein sequence ID" value="RDX92218.1"/>
    <property type="molecule type" value="Genomic_DNA"/>
</dbReference>
<keyword evidence="7" id="KW-1185">Reference proteome</keyword>
<dbReference type="Proteomes" id="UP000257109">
    <property type="component" value="Unassembled WGS sequence"/>
</dbReference>
<gene>
    <name evidence="6" type="primary">KO</name>
    <name evidence="6" type="ORF">CR513_25686</name>
</gene>
<comment type="similarity">
    <text evidence="2">Belongs to the cytochrome P450 family.</text>
</comment>
<accession>A0A371GNS5</accession>
<feature type="non-terminal residue" evidence="6">
    <location>
        <position position="1"/>
    </location>
</feature>
<dbReference type="GO" id="GO:0010241">
    <property type="term" value="P:ent-kaurene oxidation to kaurenoic acid"/>
    <property type="evidence" value="ECO:0007669"/>
    <property type="project" value="InterPro"/>
</dbReference>
<proteinExistence type="inferred from homology"/>
<evidence type="ECO:0000256" key="3">
    <source>
        <dbReference type="ARBA" id="ARBA00022692"/>
    </source>
</evidence>
<dbReference type="GO" id="GO:0005506">
    <property type="term" value="F:iron ion binding"/>
    <property type="evidence" value="ECO:0007669"/>
    <property type="project" value="InterPro"/>
</dbReference>
<evidence type="ECO:0000256" key="1">
    <source>
        <dbReference type="ARBA" id="ARBA00004167"/>
    </source>
</evidence>
<dbReference type="InterPro" id="IPR044225">
    <property type="entry name" value="KO_chloroplastic"/>
</dbReference>
<dbReference type="OrthoDB" id="2789670at2759"/>
<protein>
    <submittedName>
        <fullName evidence="6">Ent-kaurene oxidase, chloroplastic</fullName>
    </submittedName>
</protein>
<sequence>MYHYWMLKGEKYMLAENSRFHSSIENRKGKQCVASNNSLCGIRGKKHGNGSVYVEELGNTLAREGIYKILVVDLMEGAIEVDWRDFFPYLKWVPNRSIEMKIQNLHSRRKAVTEALMNKQKK</sequence>
<dbReference type="GO" id="GO:0052615">
    <property type="term" value="F:ent-kaurene oxidase activity"/>
    <property type="evidence" value="ECO:0007669"/>
    <property type="project" value="InterPro"/>
</dbReference>
<dbReference type="PANTHER" id="PTHR47283">
    <property type="entry name" value="ENT-KAURENE OXIDASE, CHLOROPLASTIC"/>
    <property type="match status" value="1"/>
</dbReference>
<dbReference type="GO" id="GO:0016709">
    <property type="term" value="F:oxidoreductase activity, acting on paired donors, with incorporation or reduction of molecular oxygen, NAD(P)H as one donor, and incorporation of one atom of oxygen"/>
    <property type="evidence" value="ECO:0007669"/>
    <property type="project" value="TreeGrafter"/>
</dbReference>
<keyword evidence="4" id="KW-1133">Transmembrane helix</keyword>
<dbReference type="GO" id="GO:0020037">
    <property type="term" value="F:heme binding"/>
    <property type="evidence" value="ECO:0007669"/>
    <property type="project" value="InterPro"/>
</dbReference>
<evidence type="ECO:0000313" key="6">
    <source>
        <dbReference type="EMBL" id="RDX92218.1"/>
    </source>
</evidence>